<evidence type="ECO:0000313" key="1">
    <source>
        <dbReference type="EMBL" id="MBB2158294.1"/>
    </source>
</evidence>
<organism evidence="1 2">
    <name type="scientific">Gluconacetobacter diazotrophicus</name>
    <name type="common">Acetobacter diazotrophicus</name>
    <dbReference type="NCBI Taxonomy" id="33996"/>
    <lineage>
        <taxon>Bacteria</taxon>
        <taxon>Pseudomonadati</taxon>
        <taxon>Pseudomonadota</taxon>
        <taxon>Alphaproteobacteria</taxon>
        <taxon>Acetobacterales</taxon>
        <taxon>Acetobacteraceae</taxon>
        <taxon>Gluconacetobacter</taxon>
    </lineage>
</organism>
<reference evidence="1 2" key="1">
    <citation type="submission" date="2020-04" db="EMBL/GenBank/DDBJ databases">
        <title>Description of novel Gluconacetobacter.</title>
        <authorList>
            <person name="Sombolestani A."/>
        </authorList>
    </citation>
    <scope>NUCLEOTIDE SEQUENCE [LARGE SCALE GENOMIC DNA]</scope>
    <source>
        <strain evidence="1 2">LMG 7603</strain>
    </source>
</reference>
<proteinExistence type="predicted"/>
<dbReference type="Proteomes" id="UP000550787">
    <property type="component" value="Unassembled WGS sequence"/>
</dbReference>
<name>A0A7W4NID2_GLUDI</name>
<protein>
    <submittedName>
        <fullName evidence="1">Uncharacterized protein</fullName>
    </submittedName>
</protein>
<accession>A0A7W4NID2</accession>
<sequence>MGNIASRIVNTINDQKIILSKLRDHLAIDEFLYETDAADDMDNSREFYNQRITEYNAACTDALLAVARAAGIDASDSLAHYTNRIAPAHIWQHLRETFDAEMSARERNSDELWLSIFSHVDWANASQHD</sequence>
<comment type="caution">
    <text evidence="1">The sequence shown here is derived from an EMBL/GenBank/DDBJ whole genome shotgun (WGS) entry which is preliminary data.</text>
</comment>
<dbReference type="AlphaFoldDB" id="A0A7W4NID2"/>
<gene>
    <name evidence="1" type="ORF">HLH33_18695</name>
</gene>
<dbReference type="RefSeq" id="WP_183116671.1">
    <property type="nucleotide sequence ID" value="NZ_JABEQG010000072.1"/>
</dbReference>
<dbReference type="EMBL" id="JABEQG010000072">
    <property type="protein sequence ID" value="MBB2158294.1"/>
    <property type="molecule type" value="Genomic_DNA"/>
</dbReference>
<evidence type="ECO:0000313" key="2">
    <source>
        <dbReference type="Proteomes" id="UP000550787"/>
    </source>
</evidence>